<gene>
    <name evidence="2" type="ORF">NCTC11647_03480</name>
</gene>
<dbReference type="Proteomes" id="UP000251647">
    <property type="component" value="Unassembled WGS sequence"/>
</dbReference>
<evidence type="ECO:0000313" key="3">
    <source>
        <dbReference type="Proteomes" id="UP000251647"/>
    </source>
</evidence>
<accession>A0A2T3QN98</accession>
<evidence type="ECO:0000259" key="1">
    <source>
        <dbReference type="Pfam" id="PF03372"/>
    </source>
</evidence>
<dbReference type="OrthoDB" id="395856at2"/>
<sequence length="296" mass="34878">MRNIKPLKLILAYIALSPNVTTAEELRIMSWNMQWLNHHASSPVLRDTDDFSQIRSIIEQVDPDILAFQEVGSLKAMTMVLPLKQYDILLSSRADHPRYTFPNTNQFTGFAIRKNIRYRELPDFTKINLNKKGLRYGKNLKIWWQDQQIHLLNIHLKAGCKQSKRSKACRQLKKQLKLLSLWLKTRIENNHSYILLGDFNYPLYTSLNNKKEKQHNHWFFKQLGIPTTALKQHKTSFSCQIKIHHKKSRLITYTQPIDHVISDKINISKLETYQYTNKEMSSNQLSDHCPLYFSIP</sequence>
<proteinExistence type="predicted"/>
<dbReference type="Pfam" id="PF03372">
    <property type="entry name" value="Exo_endo_phos"/>
    <property type="match status" value="1"/>
</dbReference>
<dbReference type="GO" id="GO:0003824">
    <property type="term" value="F:catalytic activity"/>
    <property type="evidence" value="ECO:0007669"/>
    <property type="project" value="InterPro"/>
</dbReference>
<reference evidence="2 3" key="1">
    <citation type="submission" date="2018-06" db="EMBL/GenBank/DDBJ databases">
        <authorList>
            <consortium name="Pathogen Informatics"/>
            <person name="Doyle S."/>
        </authorList>
    </citation>
    <scope>NUCLEOTIDE SEQUENCE [LARGE SCALE GENOMIC DNA]</scope>
    <source>
        <strain evidence="2 3">NCTC11647</strain>
    </source>
</reference>
<dbReference type="InterPro" id="IPR005135">
    <property type="entry name" value="Endo/exonuclease/phosphatase"/>
</dbReference>
<feature type="domain" description="Endonuclease/exonuclease/phosphatase" evidence="1">
    <location>
        <begin position="29"/>
        <end position="267"/>
    </location>
</feature>
<dbReference type="Gene3D" id="3.60.10.10">
    <property type="entry name" value="Endonuclease/exonuclease/phosphatase"/>
    <property type="match status" value="1"/>
</dbReference>
<organism evidence="2 3">
    <name type="scientific">Photobacterium damselae</name>
    <dbReference type="NCBI Taxonomy" id="38293"/>
    <lineage>
        <taxon>Bacteria</taxon>
        <taxon>Pseudomonadati</taxon>
        <taxon>Pseudomonadota</taxon>
        <taxon>Gammaproteobacteria</taxon>
        <taxon>Vibrionales</taxon>
        <taxon>Vibrionaceae</taxon>
        <taxon>Photobacterium</taxon>
    </lineage>
</organism>
<dbReference type="RefSeq" id="WP_005304375.1">
    <property type="nucleotide sequence ID" value="NZ_PYOG01000003.1"/>
</dbReference>
<evidence type="ECO:0000313" key="2">
    <source>
        <dbReference type="EMBL" id="SPY44532.1"/>
    </source>
</evidence>
<protein>
    <submittedName>
        <fullName evidence="2">Uncharacterized protein conserved in bacteria</fullName>
    </submittedName>
</protein>
<dbReference type="EMBL" id="UATL01000005">
    <property type="protein sequence ID" value="SPY44532.1"/>
    <property type="molecule type" value="Genomic_DNA"/>
</dbReference>
<dbReference type="AlphaFoldDB" id="A0A2T3QN98"/>
<name>A0A2T3QN98_PHODM</name>
<dbReference type="SUPFAM" id="SSF56219">
    <property type="entry name" value="DNase I-like"/>
    <property type="match status" value="1"/>
</dbReference>
<dbReference type="InterPro" id="IPR036691">
    <property type="entry name" value="Endo/exonu/phosph_ase_sf"/>
</dbReference>